<dbReference type="EMBL" id="HF583611">
    <property type="protein sequence ID" value="CCQ43108.1"/>
    <property type="molecule type" value="Genomic_DNA"/>
</dbReference>
<proteinExistence type="predicted"/>
<name>L8E9T4_HUMAN</name>
<evidence type="ECO:0000313" key="1">
    <source>
        <dbReference type="EMBL" id="CCQ43108.1"/>
    </source>
</evidence>
<accession>L8E9T4</accession>
<dbReference type="AlphaFoldDB" id="L8E9T4"/>
<reference evidence="1" key="1">
    <citation type="journal article" date="2013" name="PLoS ONE">
        <title>Direct detection of alternative open reading frames translation products in human significantly expands the proteome.</title>
        <authorList>
            <person name="Vanderperre B."/>
            <person name="Lucier J.-F."/>
            <person name="Motard J."/>
            <person name="Tremblay G."/>
            <person name="Vanderperre S."/>
            <person name="Wisztorski M."/>
            <person name="Salzet M."/>
            <person name="Boisvert F.-M."/>
            <person name="Roucou X."/>
        </authorList>
    </citation>
    <scope>NUCLEOTIDE SEQUENCE</scope>
</reference>
<sequence length="47" mass="5515">MNQQCCILLAAIAHNQALHKLKLTKIDFNMLLFFNSKLKYLVKYPAY</sequence>
<dbReference type="ChiTaRS" id="DPH6">
    <property type="organism name" value="human"/>
</dbReference>
<gene>
    <name evidence="1" type="primary">ATPBD4</name>
</gene>
<organism evidence="1">
    <name type="scientific">Homo sapiens</name>
    <name type="common">Human</name>
    <dbReference type="NCBI Taxonomy" id="9606"/>
    <lineage>
        <taxon>Eukaryota</taxon>
        <taxon>Metazoa</taxon>
        <taxon>Chordata</taxon>
        <taxon>Craniata</taxon>
        <taxon>Vertebrata</taxon>
        <taxon>Euteleostomi</taxon>
        <taxon>Mammalia</taxon>
        <taxon>Eutheria</taxon>
        <taxon>Euarchontoglires</taxon>
        <taxon>Primates</taxon>
        <taxon>Haplorrhini</taxon>
        <taxon>Catarrhini</taxon>
        <taxon>Hominidae</taxon>
        <taxon>Homo</taxon>
    </lineage>
</organism>
<protein>
    <submittedName>
        <fullName evidence="1">Alternative protein ATPBD4</fullName>
    </submittedName>
</protein>